<dbReference type="AlphaFoldDB" id="A0AAN6JVG8"/>
<accession>A0AAN6JVG8</accession>
<reference evidence="1" key="1">
    <citation type="journal article" date="2023" name="PhytoFront">
        <title>Draft Genome Resources of Seven Strains of Tilletia horrida, Causal Agent of Kernel Smut of Rice.</title>
        <authorList>
            <person name="Khanal S."/>
            <person name="Antony Babu S."/>
            <person name="Zhou X.G."/>
        </authorList>
    </citation>
    <scope>NUCLEOTIDE SEQUENCE</scope>
    <source>
        <strain evidence="1">TX6</strain>
    </source>
</reference>
<proteinExistence type="predicted"/>
<protein>
    <submittedName>
        <fullName evidence="1">Uncharacterized protein</fullName>
    </submittedName>
</protein>
<dbReference type="Proteomes" id="UP001176517">
    <property type="component" value="Unassembled WGS sequence"/>
</dbReference>
<keyword evidence="2" id="KW-1185">Reference proteome</keyword>
<gene>
    <name evidence="1" type="ORF">OC846_005979</name>
</gene>
<evidence type="ECO:0000313" key="2">
    <source>
        <dbReference type="Proteomes" id="UP001176517"/>
    </source>
</evidence>
<comment type="caution">
    <text evidence="1">The sequence shown here is derived from an EMBL/GenBank/DDBJ whole genome shotgun (WGS) entry which is preliminary data.</text>
</comment>
<name>A0AAN6JVG8_9BASI</name>
<organism evidence="1 2">
    <name type="scientific">Tilletia horrida</name>
    <dbReference type="NCBI Taxonomy" id="155126"/>
    <lineage>
        <taxon>Eukaryota</taxon>
        <taxon>Fungi</taxon>
        <taxon>Dikarya</taxon>
        <taxon>Basidiomycota</taxon>
        <taxon>Ustilaginomycotina</taxon>
        <taxon>Exobasidiomycetes</taxon>
        <taxon>Tilletiales</taxon>
        <taxon>Tilletiaceae</taxon>
        <taxon>Tilletia</taxon>
    </lineage>
</organism>
<dbReference type="EMBL" id="JAPDMZ010000269">
    <property type="protein sequence ID" value="KAK0544676.1"/>
    <property type="molecule type" value="Genomic_DNA"/>
</dbReference>
<sequence length="191" mass="21046">MSKSKVSTARTKVWHTLNQHLPETVDLGPEASYSGWSKTDNPIQVRLVCSSDESLAAIEAQLLVKPEAVAQTLRLDLSFDHTEEYFQHHQVGNAFLEPPPEVRPRPRSNTGQILEDFASTFGSEARKAHLLWVPPMVTRERNGAVARNFSSRGSVLELGNRKVVKELKWVLGAPSGAGLGPKAVPDLHHGQ</sequence>
<evidence type="ECO:0000313" key="1">
    <source>
        <dbReference type="EMBL" id="KAK0544676.1"/>
    </source>
</evidence>